<dbReference type="SMART" id="SM00422">
    <property type="entry name" value="HTH_MERR"/>
    <property type="match status" value="1"/>
</dbReference>
<dbReference type="Pfam" id="PF13411">
    <property type="entry name" value="MerR_1"/>
    <property type="match status" value="1"/>
</dbReference>
<dbReference type="EMBL" id="CP035758">
    <property type="protein sequence ID" value="QBD76243.1"/>
    <property type="molecule type" value="Genomic_DNA"/>
</dbReference>
<dbReference type="InterPro" id="IPR047057">
    <property type="entry name" value="MerR_fam"/>
</dbReference>
<dbReference type="PANTHER" id="PTHR30204:SF98">
    <property type="entry name" value="HTH-TYPE TRANSCRIPTIONAL REGULATOR ADHR"/>
    <property type="match status" value="1"/>
</dbReference>
<dbReference type="Proteomes" id="UP000290365">
    <property type="component" value="Chromosome"/>
</dbReference>
<dbReference type="PRINTS" id="PR00040">
    <property type="entry name" value="HTHMERR"/>
</dbReference>
<dbReference type="SUPFAM" id="SSF46955">
    <property type="entry name" value="Putative DNA-binding domain"/>
    <property type="match status" value="1"/>
</dbReference>
<evidence type="ECO:0000313" key="4">
    <source>
        <dbReference type="Proteomes" id="UP000290365"/>
    </source>
</evidence>
<dbReference type="RefSeq" id="WP_129886842.1">
    <property type="nucleotide sequence ID" value="NZ_CP035758.1"/>
</dbReference>
<evidence type="ECO:0000259" key="2">
    <source>
        <dbReference type="PROSITE" id="PS50937"/>
    </source>
</evidence>
<protein>
    <submittedName>
        <fullName evidence="3">MerR family transcriptional regulator</fullName>
    </submittedName>
</protein>
<feature type="domain" description="HTH merR-type" evidence="2">
    <location>
        <begin position="4"/>
        <end position="73"/>
    </location>
</feature>
<dbReference type="OrthoDB" id="9811174at2"/>
<dbReference type="InterPro" id="IPR009061">
    <property type="entry name" value="DNA-bd_dom_put_sf"/>
</dbReference>
<accession>A0A4P6JMA5</accession>
<organism evidence="3 4">
    <name type="scientific">Ktedonosporobacter rubrisoli</name>
    <dbReference type="NCBI Taxonomy" id="2509675"/>
    <lineage>
        <taxon>Bacteria</taxon>
        <taxon>Bacillati</taxon>
        <taxon>Chloroflexota</taxon>
        <taxon>Ktedonobacteria</taxon>
        <taxon>Ktedonobacterales</taxon>
        <taxon>Ktedonosporobacteraceae</taxon>
        <taxon>Ktedonosporobacter</taxon>
    </lineage>
</organism>
<evidence type="ECO:0000256" key="1">
    <source>
        <dbReference type="ARBA" id="ARBA00023125"/>
    </source>
</evidence>
<proteinExistence type="predicted"/>
<dbReference type="PANTHER" id="PTHR30204">
    <property type="entry name" value="REDOX-CYCLING DRUG-SENSING TRANSCRIPTIONAL ACTIVATOR SOXR"/>
    <property type="match status" value="1"/>
</dbReference>
<dbReference type="GO" id="GO:0003700">
    <property type="term" value="F:DNA-binding transcription factor activity"/>
    <property type="evidence" value="ECO:0007669"/>
    <property type="project" value="InterPro"/>
</dbReference>
<dbReference type="PROSITE" id="PS50937">
    <property type="entry name" value="HTH_MERR_2"/>
    <property type="match status" value="1"/>
</dbReference>
<gene>
    <name evidence="3" type="ORF">EPA93_09565</name>
</gene>
<dbReference type="CDD" id="cd01109">
    <property type="entry name" value="HTH_YyaN"/>
    <property type="match status" value="1"/>
</dbReference>
<evidence type="ECO:0000313" key="3">
    <source>
        <dbReference type="EMBL" id="QBD76243.1"/>
    </source>
</evidence>
<dbReference type="KEGG" id="kbs:EPA93_09565"/>
<name>A0A4P6JMA5_KTERU</name>
<dbReference type="AlphaFoldDB" id="A0A4P6JMA5"/>
<sequence>MSNEYTIQQAAELTGISTHTLRYYERIGLLIPVGRLDNGYRYYTDDDLANIRFLSLLRATGMPIRQMTRFVELGRAGDETLDERRALLAEHRDELMQHFEQIQRCLHAVNKKIAHYDGLAVDCSDEDQGYWELRLRGQQLHKVGEPAAGL</sequence>
<dbReference type="GO" id="GO:0003677">
    <property type="term" value="F:DNA binding"/>
    <property type="evidence" value="ECO:0007669"/>
    <property type="project" value="UniProtKB-KW"/>
</dbReference>
<dbReference type="Gene3D" id="1.10.1660.10">
    <property type="match status" value="1"/>
</dbReference>
<keyword evidence="4" id="KW-1185">Reference proteome</keyword>
<reference evidence="3 4" key="1">
    <citation type="submission" date="2019-01" db="EMBL/GenBank/DDBJ databases">
        <title>Ktedonosporobacter rubrisoli SCAWS-G2.</title>
        <authorList>
            <person name="Huang Y."/>
            <person name="Yan B."/>
        </authorList>
    </citation>
    <scope>NUCLEOTIDE SEQUENCE [LARGE SCALE GENOMIC DNA]</scope>
    <source>
        <strain evidence="3 4">SCAWS-G2</strain>
    </source>
</reference>
<dbReference type="InterPro" id="IPR000551">
    <property type="entry name" value="MerR-type_HTH_dom"/>
</dbReference>
<keyword evidence="1" id="KW-0238">DNA-binding</keyword>